<dbReference type="InterPro" id="IPR035965">
    <property type="entry name" value="PAS-like_dom_sf"/>
</dbReference>
<dbReference type="Pfam" id="PF08448">
    <property type="entry name" value="PAS_4"/>
    <property type="match status" value="1"/>
</dbReference>
<dbReference type="InterPro" id="IPR011006">
    <property type="entry name" value="CheY-like_superfamily"/>
</dbReference>
<dbReference type="Pfam" id="PF08447">
    <property type="entry name" value="PAS_3"/>
    <property type="match status" value="2"/>
</dbReference>
<dbReference type="SUPFAM" id="SSF55785">
    <property type="entry name" value="PYP-like sensor domain (PAS domain)"/>
    <property type="match status" value="4"/>
</dbReference>
<dbReference type="Proteomes" id="UP001305652">
    <property type="component" value="Chromosome"/>
</dbReference>
<keyword evidence="5" id="KW-0418">Kinase</keyword>
<evidence type="ECO:0000313" key="11">
    <source>
        <dbReference type="EMBL" id="WOX56810.1"/>
    </source>
</evidence>
<proteinExistence type="predicted"/>
<reference evidence="11 12" key="1">
    <citation type="submission" date="2023-10" db="EMBL/GenBank/DDBJ databases">
        <title>The complete genome sequence of Methanoculleus receptaculi DSM 18860.</title>
        <authorList>
            <person name="Lai S.-J."/>
            <person name="You Y.-T."/>
            <person name="Chen S.-C."/>
        </authorList>
    </citation>
    <scope>NUCLEOTIDE SEQUENCE [LARGE SCALE GENOMIC DNA]</scope>
    <source>
        <strain evidence="11 12">DSM 18860</strain>
    </source>
</reference>
<dbReference type="InterPro" id="IPR001789">
    <property type="entry name" value="Sig_transdc_resp-reg_receiver"/>
</dbReference>
<sequence length="1135" mass="127563">MSYPEPLRILYIDDEASLLEIARIFLERAGGMAVDTTPDPREALRLIMSDRYDVIVSDYQMPEMDGITLLKEIRGAGSNVPFIIFTGRGREEVVIEALNSGADFYLQKGGDPKSQFFELANAIRQVGGRQKAEAEARRMEGMLHKAERLAHLGSWEFDHRTGELVWSEETYRIFGRDPGDGAPAYDEFLSLVHPGDRASVDATYSASITGGSDGYEIEHRIIRADTGEVRHVVERCEHTLDIFGRPVRSIGMVHDVTDAKEAQERLKESEERVKAKLESILSPEGDIGNLELADITDIPMIQSLLSDFHALTGISVAIIDTHGRVLINAGWQEICAKFHRVHPATLRNCIESDTHLSTGIAPGEAKIYRCKNNLWDVASPIIVGGRHLGNVFMGQFLLKEEEPDYEVFLAQARRHGFDEDAYTAALDAVPRLSRKTVDSAISFLREAAVFISKLSYANITLARSLAERDALVREREETANKLRRAQEIAHLGSWEFDHTTGRLTWSEEAARISGLSPGDYSADDYFELLHPDDRAAVRSLHSRSLTGGSDGYEIEHRIIRADTGEVRYVIERGEHQRDESGRVIRTIGMVHDITDRKLAELEAMRRHEELQAAYEQLTAIEEELRSGFEELSERERQLRESERRLAEIIEFLPDAAFVIDAEGRVITWNRAIERLTGVPKEEMLGRGDYAYAVPFYGEARPILIDYVLKPDEAILNRYEILGREGDLLESETSLARPAGREAILRLRVSPLYNLEGRRAGAIETIREVTEQRRVERELRETAEKMAGIFRAAPIGIGMMVNEIFTEANDRLCEILGYTRDDLIGRHVRLLFPGEDDYEAARREALARVENTGRFTLETVARRGGRTDDLVFLEVSGTPLGQAEVSHGMALTVQDITERKAMEREIEYHARELAQQRNSLAVANKKLTLMNSITRHDVLNQLTVLLGNLSLARMAGPGEDISNYLARVEDAAERIRLQIEFTRDYTDLGVRAPEWQRVSDLIRSASAQGLPVEDETGDLVVYADPMLSTVFSNLMDNTIRHGESATRVRVWSYPGENGDLVLVWEDNGVGIPLEEKERIFERDVGKNTGLGLFLIREILGVTGISITETGTPGKGARFEMRVPHGVYRHAASVDLR</sequence>
<feature type="domain" description="Response regulatory" evidence="8">
    <location>
        <begin position="8"/>
        <end position="123"/>
    </location>
</feature>
<dbReference type="InterPro" id="IPR003594">
    <property type="entry name" value="HATPase_dom"/>
</dbReference>
<evidence type="ECO:0000256" key="4">
    <source>
        <dbReference type="ARBA" id="ARBA00022679"/>
    </source>
</evidence>
<evidence type="ECO:0000259" key="8">
    <source>
        <dbReference type="PROSITE" id="PS50110"/>
    </source>
</evidence>
<evidence type="ECO:0000259" key="10">
    <source>
        <dbReference type="PROSITE" id="PS50113"/>
    </source>
</evidence>
<feature type="modified residue" description="4-aspartylphosphate" evidence="6">
    <location>
        <position position="58"/>
    </location>
</feature>
<dbReference type="RefSeq" id="WP_318620231.1">
    <property type="nucleotide sequence ID" value="NZ_CP137642.1"/>
</dbReference>
<dbReference type="CDD" id="cd00130">
    <property type="entry name" value="PAS"/>
    <property type="match status" value="4"/>
</dbReference>
<comment type="catalytic activity">
    <reaction evidence="1">
        <text>ATP + protein L-histidine = ADP + protein N-phospho-L-histidine.</text>
        <dbReference type="EC" id="2.7.13.3"/>
    </reaction>
</comment>
<dbReference type="InterPro" id="IPR005467">
    <property type="entry name" value="His_kinase_dom"/>
</dbReference>
<dbReference type="PROSITE" id="PS50112">
    <property type="entry name" value="PAS"/>
    <property type="match status" value="3"/>
</dbReference>
<keyword evidence="3 6" id="KW-0597">Phosphoprotein</keyword>
<dbReference type="Gene3D" id="2.10.70.100">
    <property type="match status" value="2"/>
</dbReference>
<dbReference type="PROSITE" id="PS50110">
    <property type="entry name" value="RESPONSE_REGULATORY"/>
    <property type="match status" value="1"/>
</dbReference>
<feature type="domain" description="PAC" evidence="10">
    <location>
        <begin position="552"/>
        <end position="605"/>
    </location>
</feature>
<feature type="domain" description="PAS" evidence="9">
    <location>
        <begin position="641"/>
        <end position="686"/>
    </location>
</feature>
<protein>
    <recommendedName>
        <fullName evidence="2">histidine kinase</fullName>
        <ecNumber evidence="2">2.7.13.3</ecNumber>
    </recommendedName>
</protein>
<dbReference type="KEGG" id="mrc:R6Y96_05655"/>
<dbReference type="Gene3D" id="3.30.450.20">
    <property type="entry name" value="PAS domain"/>
    <property type="match status" value="4"/>
</dbReference>
<dbReference type="Gene3D" id="3.30.565.10">
    <property type="entry name" value="Histidine kinase-like ATPase, C-terminal domain"/>
    <property type="match status" value="1"/>
</dbReference>
<feature type="domain" description="Histidine kinase" evidence="7">
    <location>
        <begin position="1026"/>
        <end position="1125"/>
    </location>
</feature>
<dbReference type="Pfam" id="PF10114">
    <property type="entry name" value="PocR"/>
    <property type="match status" value="1"/>
</dbReference>
<evidence type="ECO:0000313" key="12">
    <source>
        <dbReference type="Proteomes" id="UP001305652"/>
    </source>
</evidence>
<dbReference type="Pfam" id="PF13426">
    <property type="entry name" value="PAS_9"/>
    <property type="match status" value="1"/>
</dbReference>
<feature type="domain" description="PAS" evidence="9">
    <location>
        <begin position="478"/>
        <end position="548"/>
    </location>
</feature>
<dbReference type="SUPFAM" id="SSF52172">
    <property type="entry name" value="CheY-like"/>
    <property type="match status" value="1"/>
</dbReference>
<evidence type="ECO:0000256" key="3">
    <source>
        <dbReference type="ARBA" id="ARBA00022553"/>
    </source>
</evidence>
<dbReference type="PANTHER" id="PTHR43304">
    <property type="entry name" value="PHYTOCHROME-LIKE PROTEIN CPH1"/>
    <property type="match status" value="1"/>
</dbReference>
<feature type="domain" description="PAS" evidence="9">
    <location>
        <begin position="808"/>
        <end position="852"/>
    </location>
</feature>
<dbReference type="NCBIfam" id="TIGR00229">
    <property type="entry name" value="sensory_box"/>
    <property type="match status" value="4"/>
</dbReference>
<gene>
    <name evidence="11" type="ORF">R6Y96_05655</name>
</gene>
<dbReference type="InterPro" id="IPR052162">
    <property type="entry name" value="Sensor_kinase/Photoreceptor"/>
</dbReference>
<dbReference type="GeneID" id="85732622"/>
<dbReference type="PRINTS" id="PR00344">
    <property type="entry name" value="BCTRLSENSOR"/>
</dbReference>
<dbReference type="PROSITE" id="PS50109">
    <property type="entry name" value="HIS_KIN"/>
    <property type="match status" value="1"/>
</dbReference>
<name>A0AAX4FSF2_9EURY</name>
<dbReference type="SUPFAM" id="SSF55874">
    <property type="entry name" value="ATPase domain of HSP90 chaperone/DNA topoisomerase II/histidine kinase"/>
    <property type="match status" value="1"/>
</dbReference>
<dbReference type="InterPro" id="IPR013655">
    <property type="entry name" value="PAS_fold_3"/>
</dbReference>
<dbReference type="SMART" id="SM00091">
    <property type="entry name" value="PAS"/>
    <property type="match status" value="4"/>
</dbReference>
<dbReference type="InterPro" id="IPR000014">
    <property type="entry name" value="PAS"/>
</dbReference>
<keyword evidence="12" id="KW-1185">Reference proteome</keyword>
<evidence type="ECO:0000259" key="9">
    <source>
        <dbReference type="PROSITE" id="PS50112"/>
    </source>
</evidence>
<evidence type="ECO:0000256" key="2">
    <source>
        <dbReference type="ARBA" id="ARBA00012438"/>
    </source>
</evidence>
<dbReference type="InterPro" id="IPR036890">
    <property type="entry name" value="HATPase_C_sf"/>
</dbReference>
<dbReference type="GO" id="GO:0004673">
    <property type="term" value="F:protein histidine kinase activity"/>
    <property type="evidence" value="ECO:0007669"/>
    <property type="project" value="UniProtKB-EC"/>
</dbReference>
<dbReference type="InterPro" id="IPR000700">
    <property type="entry name" value="PAS-assoc_C"/>
</dbReference>
<accession>A0AAX4FSF2</accession>
<dbReference type="PROSITE" id="PS50113">
    <property type="entry name" value="PAC"/>
    <property type="match status" value="3"/>
</dbReference>
<evidence type="ECO:0000256" key="1">
    <source>
        <dbReference type="ARBA" id="ARBA00000085"/>
    </source>
</evidence>
<feature type="domain" description="PAC" evidence="10">
    <location>
        <begin position="215"/>
        <end position="268"/>
    </location>
</feature>
<dbReference type="SMART" id="SM00086">
    <property type="entry name" value="PAC"/>
    <property type="match status" value="4"/>
</dbReference>
<dbReference type="PANTHER" id="PTHR43304:SF1">
    <property type="entry name" value="PAC DOMAIN-CONTAINING PROTEIN"/>
    <property type="match status" value="1"/>
</dbReference>
<feature type="domain" description="PAC" evidence="10">
    <location>
        <begin position="728"/>
        <end position="780"/>
    </location>
</feature>
<dbReference type="SMART" id="SM00387">
    <property type="entry name" value="HATPase_c"/>
    <property type="match status" value="1"/>
</dbReference>
<dbReference type="Gene3D" id="3.40.50.2300">
    <property type="match status" value="1"/>
</dbReference>
<organism evidence="11 12">
    <name type="scientific">Methanoculleus receptaculi</name>
    <dbReference type="NCBI Taxonomy" id="394967"/>
    <lineage>
        <taxon>Archaea</taxon>
        <taxon>Methanobacteriati</taxon>
        <taxon>Methanobacteriota</taxon>
        <taxon>Stenosarchaea group</taxon>
        <taxon>Methanomicrobia</taxon>
        <taxon>Methanomicrobiales</taxon>
        <taxon>Methanomicrobiaceae</taxon>
        <taxon>Methanoculleus</taxon>
    </lineage>
</organism>
<evidence type="ECO:0000256" key="5">
    <source>
        <dbReference type="ARBA" id="ARBA00022777"/>
    </source>
</evidence>
<dbReference type="InterPro" id="IPR004358">
    <property type="entry name" value="Sig_transdc_His_kin-like_C"/>
</dbReference>
<dbReference type="InterPro" id="IPR001610">
    <property type="entry name" value="PAC"/>
</dbReference>
<dbReference type="CDD" id="cd00075">
    <property type="entry name" value="HATPase"/>
    <property type="match status" value="1"/>
</dbReference>
<evidence type="ECO:0000259" key="7">
    <source>
        <dbReference type="PROSITE" id="PS50109"/>
    </source>
</evidence>
<dbReference type="InterPro" id="IPR013656">
    <property type="entry name" value="PAS_4"/>
</dbReference>
<dbReference type="EC" id="2.7.13.3" evidence="2"/>
<dbReference type="SMART" id="SM00448">
    <property type="entry name" value="REC"/>
    <property type="match status" value="1"/>
</dbReference>
<keyword evidence="4" id="KW-0808">Transferase</keyword>
<dbReference type="EMBL" id="CP137642">
    <property type="protein sequence ID" value="WOX56810.1"/>
    <property type="molecule type" value="Genomic_DNA"/>
</dbReference>
<dbReference type="Pfam" id="PF00072">
    <property type="entry name" value="Response_reg"/>
    <property type="match status" value="1"/>
</dbReference>
<dbReference type="CDD" id="cd00156">
    <property type="entry name" value="REC"/>
    <property type="match status" value="1"/>
</dbReference>
<evidence type="ECO:0000256" key="6">
    <source>
        <dbReference type="PROSITE-ProRule" id="PRU00169"/>
    </source>
</evidence>
<dbReference type="GO" id="GO:0000160">
    <property type="term" value="P:phosphorelay signal transduction system"/>
    <property type="evidence" value="ECO:0007669"/>
    <property type="project" value="InterPro"/>
</dbReference>
<dbReference type="InterPro" id="IPR018771">
    <property type="entry name" value="PocR_dom"/>
</dbReference>
<dbReference type="AlphaFoldDB" id="A0AAX4FSF2"/>
<dbReference type="Pfam" id="PF02518">
    <property type="entry name" value="HATPase_c"/>
    <property type="match status" value="1"/>
</dbReference>